<dbReference type="NCBIfam" id="NF008022">
    <property type="entry name" value="PRK10752.1"/>
    <property type="match status" value="1"/>
</dbReference>
<sequence>MALRPTTGSATRRPFLKFAVAATLAAASMGASAQKAIELLNVSYDPTRELYVEFNAAFAKSWKAKTGQDVVIKQSHGGSGKQARSVIDGLDADVVTLALAGDTDAIVKNGGWINKDWQKRLPHNSTPYSSTIVFAVRQGNPKNIKDWDDLIRADVKVITPNPKTSGGARWNYLAAWEFAKRKYGGDAKAKEFVAKLFANVPILDTGARGSTVTFAQRNQGDVLLAWENEAYLLEKEFRTKIDIVAPPLSILAEPAVAVVDKNVDKKGTRAVAEEYLKFLYTEEGQDIIGKNFYRPVISEKAKAKYAKQFAPIKLFTIEEAFGGWEKADAAHFADGASFDQIYTKK</sequence>
<dbReference type="NCBIfam" id="TIGR00971">
    <property type="entry name" value="3a0106s03"/>
    <property type="match status" value="1"/>
</dbReference>
<dbReference type="Pfam" id="PF13531">
    <property type="entry name" value="SBP_bac_11"/>
    <property type="match status" value="1"/>
</dbReference>
<feature type="signal peptide" evidence="9">
    <location>
        <begin position="1"/>
        <end position="33"/>
    </location>
</feature>
<keyword evidence="3" id="KW-0813">Transport</keyword>
<evidence type="ECO:0000256" key="4">
    <source>
        <dbReference type="ARBA" id="ARBA00022729"/>
    </source>
</evidence>
<evidence type="ECO:0000256" key="1">
    <source>
        <dbReference type="ARBA" id="ARBA00004418"/>
    </source>
</evidence>
<organism evidence="10 11">
    <name type="scientific">Rhodoferax aquaticus</name>
    <dbReference type="NCBI Taxonomy" id="2527691"/>
    <lineage>
        <taxon>Bacteria</taxon>
        <taxon>Pseudomonadati</taxon>
        <taxon>Pseudomonadota</taxon>
        <taxon>Betaproteobacteria</taxon>
        <taxon>Burkholderiales</taxon>
        <taxon>Comamonadaceae</taxon>
        <taxon>Rhodoferax</taxon>
    </lineage>
</organism>
<keyword evidence="11" id="KW-1185">Reference proteome</keyword>
<dbReference type="InterPro" id="IPR000957">
    <property type="entry name" value="Sulphate/thiosulphate-bd_CS"/>
</dbReference>
<evidence type="ECO:0000256" key="7">
    <source>
        <dbReference type="ARBA" id="ARBA00037097"/>
    </source>
</evidence>
<dbReference type="CDD" id="cd01005">
    <property type="entry name" value="PBP2_CysP"/>
    <property type="match status" value="1"/>
</dbReference>
<accession>A0A515EJE3</accession>
<dbReference type="RefSeq" id="WP_142808246.1">
    <property type="nucleotide sequence ID" value="NZ_CP036282.1"/>
</dbReference>
<keyword evidence="6" id="KW-0764">Sulfate transport</keyword>
<evidence type="ECO:0000256" key="8">
    <source>
        <dbReference type="ARBA" id="ARBA00041180"/>
    </source>
</evidence>
<dbReference type="InterPro" id="IPR005669">
    <property type="entry name" value="Thiosulph/SO4-bd"/>
</dbReference>
<dbReference type="NCBIfam" id="NF008106">
    <property type="entry name" value="PRK10852.1"/>
    <property type="match status" value="1"/>
</dbReference>
<keyword evidence="4 9" id="KW-0732">Signal</keyword>
<dbReference type="GO" id="GO:0042597">
    <property type="term" value="C:periplasmic space"/>
    <property type="evidence" value="ECO:0007669"/>
    <property type="project" value="UniProtKB-SubCell"/>
</dbReference>
<dbReference type="PROSITE" id="PS51318">
    <property type="entry name" value="TAT"/>
    <property type="match status" value="1"/>
</dbReference>
<dbReference type="SUPFAM" id="SSF53850">
    <property type="entry name" value="Periplasmic binding protein-like II"/>
    <property type="match status" value="1"/>
</dbReference>
<feature type="chain" id="PRO_5022033669" description="Sulfate-binding protein" evidence="9">
    <location>
        <begin position="34"/>
        <end position="345"/>
    </location>
</feature>
<comment type="function">
    <text evidence="7">This protein specifically binds sulfate and is involved in its transmembrane transport.</text>
</comment>
<evidence type="ECO:0000256" key="9">
    <source>
        <dbReference type="SAM" id="SignalP"/>
    </source>
</evidence>
<dbReference type="PROSITE" id="PS00757">
    <property type="entry name" value="PROK_SULFATE_BIND_2"/>
    <property type="match status" value="1"/>
</dbReference>
<comment type="subcellular location">
    <subcellularLocation>
        <location evidence="1">Periplasm</location>
    </subcellularLocation>
</comment>
<dbReference type="EMBL" id="CP036282">
    <property type="protein sequence ID" value="QDL52794.1"/>
    <property type="molecule type" value="Genomic_DNA"/>
</dbReference>
<dbReference type="PROSITE" id="PS00401">
    <property type="entry name" value="PROK_SULFATE_BIND_1"/>
    <property type="match status" value="1"/>
</dbReference>
<evidence type="ECO:0000313" key="10">
    <source>
        <dbReference type="EMBL" id="QDL52794.1"/>
    </source>
</evidence>
<dbReference type="KEGG" id="rhg:EXZ61_00605"/>
<dbReference type="PANTHER" id="PTHR30368">
    <property type="entry name" value="SULFATE-BINDING PROTEIN"/>
    <property type="match status" value="1"/>
</dbReference>
<comment type="similarity">
    <text evidence="2">Belongs to the prokaryotic sulfate-binding protein family.</text>
</comment>
<dbReference type="PANTHER" id="PTHR30368:SF2">
    <property type="entry name" value="SULFATE-BINDING PROTEIN"/>
    <property type="match status" value="1"/>
</dbReference>
<dbReference type="InterPro" id="IPR034408">
    <property type="entry name" value="Sulphate/thiosulphate_BS"/>
</dbReference>
<name>A0A515EJE3_9BURK</name>
<evidence type="ECO:0000256" key="3">
    <source>
        <dbReference type="ARBA" id="ARBA00022448"/>
    </source>
</evidence>
<evidence type="ECO:0000256" key="6">
    <source>
        <dbReference type="ARBA" id="ARBA00023032"/>
    </source>
</evidence>
<dbReference type="GO" id="GO:1901681">
    <property type="term" value="F:sulfur compound binding"/>
    <property type="evidence" value="ECO:0007669"/>
    <property type="project" value="InterPro"/>
</dbReference>
<keyword evidence="5" id="KW-0574">Periplasm</keyword>
<dbReference type="InterPro" id="IPR006311">
    <property type="entry name" value="TAT_signal"/>
</dbReference>
<dbReference type="GO" id="GO:0140104">
    <property type="term" value="F:molecular carrier activity"/>
    <property type="evidence" value="ECO:0007669"/>
    <property type="project" value="InterPro"/>
</dbReference>
<evidence type="ECO:0000256" key="5">
    <source>
        <dbReference type="ARBA" id="ARBA00022764"/>
    </source>
</evidence>
<dbReference type="GO" id="GO:1902358">
    <property type="term" value="P:sulfate transmembrane transport"/>
    <property type="evidence" value="ECO:0007669"/>
    <property type="project" value="InterPro"/>
</dbReference>
<reference evidence="11" key="2">
    <citation type="journal article" date="2020" name="Int. J. Syst. Evol. Microbiol.">
        <title>Genomic insights into a novel species Rhodoferax aquaticus sp. nov., isolated from freshwater.</title>
        <authorList>
            <person name="Li T."/>
            <person name="Zhuo Y."/>
            <person name="Jin C.Z."/>
            <person name="Wu X."/>
            <person name="Ko S.R."/>
            <person name="Jin F.J."/>
            <person name="Ahn C.Y."/>
            <person name="Oh H.M."/>
            <person name="Lee H.G."/>
            <person name="Jin L."/>
        </authorList>
    </citation>
    <scope>NUCLEOTIDE SEQUENCE [LARGE SCALE GENOMIC DNA]</scope>
    <source>
        <strain evidence="11">Gr-4</strain>
    </source>
</reference>
<reference evidence="11" key="1">
    <citation type="submission" date="2019-02" db="EMBL/GenBank/DDBJ databases">
        <title>Complete genome sequence of Rhodoferax sp. Gr-4.</title>
        <authorList>
            <person name="Jin L."/>
        </authorList>
    </citation>
    <scope>NUCLEOTIDE SEQUENCE [LARGE SCALE GENOMIC DNA]</scope>
    <source>
        <strain evidence="11">Gr-4</strain>
    </source>
</reference>
<gene>
    <name evidence="10" type="ORF">EXZ61_00605</name>
</gene>
<evidence type="ECO:0000256" key="2">
    <source>
        <dbReference type="ARBA" id="ARBA00006099"/>
    </source>
</evidence>
<dbReference type="Proteomes" id="UP000317365">
    <property type="component" value="Chromosome"/>
</dbReference>
<dbReference type="Gene3D" id="3.40.190.10">
    <property type="entry name" value="Periplasmic binding protein-like II"/>
    <property type="match status" value="2"/>
</dbReference>
<protein>
    <recommendedName>
        <fullName evidence="8">Sulfate-binding protein</fullName>
    </recommendedName>
</protein>
<evidence type="ECO:0000313" key="11">
    <source>
        <dbReference type="Proteomes" id="UP000317365"/>
    </source>
</evidence>
<proteinExistence type="inferred from homology"/>
<dbReference type="AlphaFoldDB" id="A0A515EJE3"/>